<feature type="transmembrane region" description="Helical" evidence="2">
    <location>
        <begin position="22"/>
        <end position="40"/>
    </location>
</feature>
<evidence type="ECO:0000313" key="3">
    <source>
        <dbReference type="EMBL" id="KAH0619181.1"/>
    </source>
</evidence>
<feature type="region of interest" description="Disordered" evidence="1">
    <location>
        <begin position="336"/>
        <end position="362"/>
    </location>
</feature>
<keyword evidence="2" id="KW-0472">Membrane</keyword>
<name>A0ABQ7SP81_PHRPL</name>
<gene>
    <name evidence="3" type="ORF">JD844_018952</name>
</gene>
<evidence type="ECO:0000256" key="1">
    <source>
        <dbReference type="SAM" id="MobiDB-lite"/>
    </source>
</evidence>
<keyword evidence="2" id="KW-1133">Transmembrane helix</keyword>
<sequence length="456" mass="51346">MAAAEDKVYNNCLSFAEPHQKLLGTILIVLGLFALLEYAFRLISLVSSLKQFWMNFTPFLKRTYDSCFRKGSKLFKTMKILSSSKRLWKDSVLLRSRKKLSNLRFRCVVDPVKVTVRMGNPHESKICCTQIGRKSKACYSGEWSSHHDTDDKKASWYRNQQCHQNSSSHLSDTETPQPACPAGSVASWVRFSFSTPERAAGSSSAHYGIHARNHQRATGDKQHSSDVARESLQGPRFPPHTVGLNTEESAPRRSEHPRERFNCPPSEINFIPSPILPGPRRVVYSTLASDTVSRTHLNSEDYVYPHSPRGPQHRLGLEWHQRLPVAQQAEVYVYLVSPPPPSPEHNNEQPNHPFPAPQTTAGKEMLPNRMSLIQTRGSSSQGHGVQGTSDTHKQRKSIWERKHQRRSLQPNSEYEKLAGSNGSPNIDHHEPFFHNSSLLADRGRGGLDVVPPTIAS</sequence>
<protein>
    <submittedName>
        <fullName evidence="3">Uncharacterized protein</fullName>
    </submittedName>
</protein>
<evidence type="ECO:0000256" key="2">
    <source>
        <dbReference type="SAM" id="Phobius"/>
    </source>
</evidence>
<feature type="compositionally biased region" description="Polar residues" evidence="1">
    <location>
        <begin position="375"/>
        <end position="389"/>
    </location>
</feature>
<feature type="region of interest" description="Disordered" evidence="1">
    <location>
        <begin position="375"/>
        <end position="432"/>
    </location>
</feature>
<keyword evidence="2" id="KW-0812">Transmembrane</keyword>
<feature type="region of interest" description="Disordered" evidence="1">
    <location>
        <begin position="213"/>
        <end position="265"/>
    </location>
</feature>
<accession>A0ABQ7SP81</accession>
<proteinExistence type="predicted"/>
<comment type="caution">
    <text evidence="3">The sequence shown here is derived from an EMBL/GenBank/DDBJ whole genome shotgun (WGS) entry which is preliminary data.</text>
</comment>
<dbReference type="EMBL" id="JAIPUX010005289">
    <property type="protein sequence ID" value="KAH0619181.1"/>
    <property type="molecule type" value="Genomic_DNA"/>
</dbReference>
<keyword evidence="4" id="KW-1185">Reference proteome</keyword>
<organism evidence="3 4">
    <name type="scientific">Phrynosoma platyrhinos</name>
    <name type="common">Desert horned lizard</name>
    <dbReference type="NCBI Taxonomy" id="52577"/>
    <lineage>
        <taxon>Eukaryota</taxon>
        <taxon>Metazoa</taxon>
        <taxon>Chordata</taxon>
        <taxon>Craniata</taxon>
        <taxon>Vertebrata</taxon>
        <taxon>Euteleostomi</taxon>
        <taxon>Lepidosauria</taxon>
        <taxon>Squamata</taxon>
        <taxon>Bifurcata</taxon>
        <taxon>Unidentata</taxon>
        <taxon>Episquamata</taxon>
        <taxon>Toxicofera</taxon>
        <taxon>Iguania</taxon>
        <taxon>Phrynosomatidae</taxon>
        <taxon>Phrynosomatinae</taxon>
        <taxon>Phrynosoma</taxon>
    </lineage>
</organism>
<feature type="compositionally biased region" description="Basic and acidic residues" evidence="1">
    <location>
        <begin position="217"/>
        <end position="229"/>
    </location>
</feature>
<feature type="compositionally biased region" description="Basic and acidic residues" evidence="1">
    <location>
        <begin position="249"/>
        <end position="261"/>
    </location>
</feature>
<dbReference type="Proteomes" id="UP000826234">
    <property type="component" value="Unassembled WGS sequence"/>
</dbReference>
<feature type="region of interest" description="Disordered" evidence="1">
    <location>
        <begin position="437"/>
        <end position="456"/>
    </location>
</feature>
<reference evidence="3 4" key="1">
    <citation type="journal article" date="2022" name="Gigascience">
        <title>A chromosome-level genome assembly and annotation of the desert horned lizard, Phrynosoma platyrhinos, provides insight into chromosomal rearrangements among reptiles.</title>
        <authorList>
            <person name="Koochekian N."/>
            <person name="Ascanio A."/>
            <person name="Farleigh K."/>
            <person name="Card D.C."/>
            <person name="Schield D.R."/>
            <person name="Castoe T.A."/>
            <person name="Jezkova T."/>
        </authorList>
    </citation>
    <scope>NUCLEOTIDE SEQUENCE [LARGE SCALE GENOMIC DNA]</scope>
    <source>
        <strain evidence="3">NK-2021</strain>
    </source>
</reference>
<evidence type="ECO:0000313" key="4">
    <source>
        <dbReference type="Proteomes" id="UP000826234"/>
    </source>
</evidence>